<dbReference type="Gene3D" id="2.30.170.40">
    <property type="entry name" value="Ribosomal protein L28/L24"/>
    <property type="match status" value="1"/>
</dbReference>
<protein>
    <submittedName>
        <fullName evidence="4">LSU ribosomal protein L28p</fullName>
    </submittedName>
</protein>
<proteinExistence type="inferred from homology"/>
<dbReference type="SUPFAM" id="SSF143800">
    <property type="entry name" value="L28p-like"/>
    <property type="match status" value="1"/>
</dbReference>
<evidence type="ECO:0000313" key="5">
    <source>
        <dbReference type="Proteomes" id="UP000018680"/>
    </source>
</evidence>
<dbReference type="KEGG" id="slr:L21SP2_0047"/>
<accession>V5WCI1</accession>
<comment type="similarity">
    <text evidence="1">Belongs to the bacterial ribosomal protein bL28 family.</text>
</comment>
<gene>
    <name evidence="4" type="ORF">L21SP2_0047</name>
</gene>
<dbReference type="GO" id="GO:0005840">
    <property type="term" value="C:ribosome"/>
    <property type="evidence" value="ECO:0007669"/>
    <property type="project" value="UniProtKB-KW"/>
</dbReference>
<evidence type="ECO:0000256" key="2">
    <source>
        <dbReference type="ARBA" id="ARBA00022980"/>
    </source>
</evidence>
<dbReference type="Proteomes" id="UP000018680">
    <property type="component" value="Chromosome"/>
</dbReference>
<evidence type="ECO:0000313" key="4">
    <source>
        <dbReference type="EMBL" id="AHC13493.1"/>
    </source>
</evidence>
<reference evidence="4 5" key="1">
    <citation type="journal article" date="2015" name="Stand. Genomic Sci.">
        <title>Complete genome sequence and description of Salinispira pacifica gen. nov., sp. nov., a novel spirochaete isolated form a hypersaline microbial mat.</title>
        <authorList>
            <person name="Ben Hania W."/>
            <person name="Joseph M."/>
            <person name="Schumann P."/>
            <person name="Bunk B."/>
            <person name="Fiebig A."/>
            <person name="Sproer C."/>
            <person name="Klenk H.P."/>
            <person name="Fardeau M.L."/>
            <person name="Spring S."/>
        </authorList>
    </citation>
    <scope>NUCLEOTIDE SEQUENCE [LARGE SCALE GENOMIC DNA]</scope>
    <source>
        <strain evidence="4 5">L21-RPul-D2</strain>
    </source>
</reference>
<organism evidence="4 5">
    <name type="scientific">Salinispira pacifica</name>
    <dbReference type="NCBI Taxonomy" id="1307761"/>
    <lineage>
        <taxon>Bacteria</taxon>
        <taxon>Pseudomonadati</taxon>
        <taxon>Spirochaetota</taxon>
        <taxon>Spirochaetia</taxon>
        <taxon>Spirochaetales</taxon>
        <taxon>Spirochaetaceae</taxon>
        <taxon>Salinispira</taxon>
    </lineage>
</organism>
<dbReference type="Pfam" id="PF00830">
    <property type="entry name" value="Ribosomal_L28"/>
    <property type="match status" value="1"/>
</dbReference>
<evidence type="ECO:0000256" key="3">
    <source>
        <dbReference type="ARBA" id="ARBA00023274"/>
    </source>
</evidence>
<dbReference type="GO" id="GO:1990904">
    <property type="term" value="C:ribonucleoprotein complex"/>
    <property type="evidence" value="ECO:0007669"/>
    <property type="project" value="UniProtKB-KW"/>
</dbReference>
<sequence length="47" mass="5435">MQTKKIYDPELGREVRLRLSTRALRSISKVGLSAYLRKKGLTLKEVM</sequence>
<keyword evidence="3" id="KW-0687">Ribonucleoprotein</keyword>
<dbReference type="InterPro" id="IPR026569">
    <property type="entry name" value="Ribosomal_bL28"/>
</dbReference>
<evidence type="ECO:0000256" key="1">
    <source>
        <dbReference type="ARBA" id="ARBA00008760"/>
    </source>
</evidence>
<dbReference type="EMBL" id="CP006939">
    <property type="protein sequence ID" value="AHC13493.1"/>
    <property type="molecule type" value="Genomic_DNA"/>
</dbReference>
<dbReference type="GO" id="GO:0003735">
    <property type="term" value="F:structural constituent of ribosome"/>
    <property type="evidence" value="ECO:0007669"/>
    <property type="project" value="InterPro"/>
</dbReference>
<keyword evidence="5" id="KW-1185">Reference proteome</keyword>
<dbReference type="InterPro" id="IPR034704">
    <property type="entry name" value="Ribosomal_bL28/bL31-like_sf"/>
</dbReference>
<dbReference type="InterPro" id="IPR037147">
    <property type="entry name" value="Ribosomal_bL28_sf"/>
</dbReference>
<dbReference type="AlphaFoldDB" id="V5WCI1"/>
<keyword evidence="2 4" id="KW-0689">Ribosomal protein</keyword>
<dbReference type="STRING" id="1307761.L21SP2_0047"/>
<dbReference type="HOGENOM" id="CLU_3173001_0_0_12"/>
<name>V5WCI1_9SPIO</name>